<comment type="caution">
    <text evidence="1">The sequence shown here is derived from an EMBL/GenBank/DDBJ whole genome shotgun (WGS) entry which is preliminary data.</text>
</comment>
<name>A0A5B7EH51_PORTR</name>
<evidence type="ECO:0000313" key="1">
    <source>
        <dbReference type="EMBL" id="MPC31874.1"/>
    </source>
</evidence>
<sequence>MESKAFCLNSPPLTDCLQPLSHLLSFITIFRLTALLNLLTACLPSSCGLAAKGFLLPLIPILSQLSNARVNQYSQSFILFTGELWNSLPASVFPSSYDLNPFKREVSRHLLPTFG</sequence>
<accession>A0A5B7EH51</accession>
<reference evidence="1 2" key="1">
    <citation type="submission" date="2019-05" db="EMBL/GenBank/DDBJ databases">
        <title>Another draft genome of Portunus trituberculatus and its Hox gene families provides insights of decapod evolution.</title>
        <authorList>
            <person name="Jeong J.-H."/>
            <person name="Song I."/>
            <person name="Kim S."/>
            <person name="Choi T."/>
            <person name="Kim D."/>
            <person name="Ryu S."/>
            <person name="Kim W."/>
        </authorList>
    </citation>
    <scope>NUCLEOTIDE SEQUENCE [LARGE SCALE GENOMIC DNA]</scope>
    <source>
        <tissue evidence="1">Muscle</tissue>
    </source>
</reference>
<proteinExistence type="predicted"/>
<dbReference type="AlphaFoldDB" id="A0A5B7EH51"/>
<dbReference type="Proteomes" id="UP000324222">
    <property type="component" value="Unassembled WGS sequence"/>
</dbReference>
<evidence type="ECO:0000313" key="2">
    <source>
        <dbReference type="Proteomes" id="UP000324222"/>
    </source>
</evidence>
<gene>
    <name evidence="1" type="ORF">E2C01_025174</name>
</gene>
<dbReference type="EMBL" id="VSRR010002521">
    <property type="protein sequence ID" value="MPC31874.1"/>
    <property type="molecule type" value="Genomic_DNA"/>
</dbReference>
<keyword evidence="2" id="KW-1185">Reference proteome</keyword>
<organism evidence="1 2">
    <name type="scientific">Portunus trituberculatus</name>
    <name type="common">Swimming crab</name>
    <name type="synonym">Neptunus trituberculatus</name>
    <dbReference type="NCBI Taxonomy" id="210409"/>
    <lineage>
        <taxon>Eukaryota</taxon>
        <taxon>Metazoa</taxon>
        <taxon>Ecdysozoa</taxon>
        <taxon>Arthropoda</taxon>
        <taxon>Crustacea</taxon>
        <taxon>Multicrustacea</taxon>
        <taxon>Malacostraca</taxon>
        <taxon>Eumalacostraca</taxon>
        <taxon>Eucarida</taxon>
        <taxon>Decapoda</taxon>
        <taxon>Pleocyemata</taxon>
        <taxon>Brachyura</taxon>
        <taxon>Eubrachyura</taxon>
        <taxon>Portunoidea</taxon>
        <taxon>Portunidae</taxon>
        <taxon>Portuninae</taxon>
        <taxon>Portunus</taxon>
    </lineage>
</organism>
<protein>
    <submittedName>
        <fullName evidence="1">Uncharacterized protein</fullName>
    </submittedName>
</protein>